<dbReference type="RefSeq" id="WP_021227776.1">
    <property type="nucleotide sequence ID" value="NZ_ATDP01000106.1"/>
</dbReference>
<dbReference type="Proteomes" id="UP000015531">
    <property type="component" value="Unassembled WGS sequence"/>
</dbReference>
<evidence type="ECO:0000313" key="3">
    <source>
        <dbReference type="Proteomes" id="UP000015531"/>
    </source>
</evidence>
<protein>
    <recommendedName>
        <fullName evidence="4">Copper-binding protein CusF</fullName>
    </recommendedName>
</protein>
<dbReference type="PATRIC" id="fig|1331060.3.peg.4161"/>
<dbReference type="PROSITE" id="PS51257">
    <property type="entry name" value="PROKAR_LIPOPROTEIN"/>
    <property type="match status" value="1"/>
</dbReference>
<keyword evidence="3" id="KW-1185">Reference proteome</keyword>
<dbReference type="eggNOG" id="COG5569">
    <property type="taxonomic scope" value="Bacteria"/>
</dbReference>
<dbReference type="EMBL" id="ATDP01000106">
    <property type="protein sequence ID" value="EQB11712.1"/>
    <property type="molecule type" value="Genomic_DNA"/>
</dbReference>
<feature type="region of interest" description="Disordered" evidence="1">
    <location>
        <begin position="19"/>
        <end position="56"/>
    </location>
</feature>
<dbReference type="Gene3D" id="2.40.50.320">
    <property type="entry name" value="Copper binding periplasmic protein CusF"/>
    <property type="match status" value="1"/>
</dbReference>
<dbReference type="Pfam" id="PF11604">
    <property type="entry name" value="CusF_Ec"/>
    <property type="match status" value="1"/>
</dbReference>
<name>T0HFC3_9SPHN</name>
<accession>T0HFC3</accession>
<proteinExistence type="predicted"/>
<evidence type="ECO:0000256" key="1">
    <source>
        <dbReference type="SAM" id="MobiDB-lite"/>
    </source>
</evidence>
<dbReference type="InterPro" id="IPR042230">
    <property type="entry name" value="CusF_sf"/>
</dbReference>
<sequence>MKPMMILFPALLLAACGQQTPETSKSPSDASQTMGAMHDAMGGNGSAMPMDGEHMAGMASGTGVITAVDPKDGTVTINHGPIPAANWPAMTMMFDADPRMLEGMMPGDKVSFDLKLEDGGGEVTAITKQ</sequence>
<comment type="caution">
    <text evidence="2">The sequence shown here is derived from an EMBL/GenBank/DDBJ whole genome shotgun (WGS) entry which is preliminary data.</text>
</comment>
<reference evidence="2 3" key="1">
    <citation type="journal article" date="2013" name="Genome Announc.">
        <title>Draft Genome Sequence of Sphingobium lactosutens Strain DS20T, Isolated from a Hexachlorocyclohexane Dumpsite.</title>
        <authorList>
            <person name="Kumar R."/>
            <person name="Dwivedi V."/>
            <person name="Negi V."/>
            <person name="Khurana J.P."/>
            <person name="Lal R."/>
        </authorList>
    </citation>
    <scope>NUCLEOTIDE SEQUENCE [LARGE SCALE GENOMIC DNA]</scope>
    <source>
        <strain evidence="2 3">DS20</strain>
    </source>
</reference>
<feature type="compositionally biased region" description="Polar residues" evidence="1">
    <location>
        <begin position="19"/>
        <end position="34"/>
    </location>
</feature>
<organism evidence="2 3">
    <name type="scientific">Sphingobium lactosutens DS20</name>
    <dbReference type="NCBI Taxonomy" id="1331060"/>
    <lineage>
        <taxon>Bacteria</taxon>
        <taxon>Pseudomonadati</taxon>
        <taxon>Pseudomonadota</taxon>
        <taxon>Alphaproteobacteria</taxon>
        <taxon>Sphingomonadales</taxon>
        <taxon>Sphingomonadaceae</taxon>
        <taxon>Sphingobium</taxon>
    </lineage>
</organism>
<dbReference type="OrthoDB" id="5771277at2"/>
<dbReference type="InterPro" id="IPR021647">
    <property type="entry name" value="CusF_Ec"/>
</dbReference>
<evidence type="ECO:0000313" key="2">
    <source>
        <dbReference type="EMBL" id="EQB11712.1"/>
    </source>
</evidence>
<evidence type="ECO:0008006" key="4">
    <source>
        <dbReference type="Google" id="ProtNLM"/>
    </source>
</evidence>
<gene>
    <name evidence="2" type="ORF">RLDS_21515</name>
</gene>
<dbReference type="AlphaFoldDB" id="T0HFC3"/>